<keyword evidence="4 6" id="KW-0472">Membrane</keyword>
<protein>
    <submittedName>
        <fullName evidence="7">Low temperature requirement A protein (LtrA)</fullName>
    </submittedName>
</protein>
<proteinExistence type="predicted"/>
<dbReference type="Pfam" id="PF06772">
    <property type="entry name" value="LtrA"/>
    <property type="match status" value="1"/>
</dbReference>
<evidence type="ECO:0000256" key="3">
    <source>
        <dbReference type="ARBA" id="ARBA00022989"/>
    </source>
</evidence>
<feature type="transmembrane region" description="Helical" evidence="6">
    <location>
        <begin position="233"/>
        <end position="252"/>
    </location>
</feature>
<feature type="transmembrane region" description="Helical" evidence="6">
    <location>
        <begin position="12"/>
        <end position="32"/>
    </location>
</feature>
<keyword evidence="8" id="KW-1185">Reference proteome</keyword>
<gene>
    <name evidence="7" type="ORF">GA0070215_103134</name>
</gene>
<dbReference type="GO" id="GO:0016020">
    <property type="term" value="C:membrane"/>
    <property type="evidence" value="ECO:0007669"/>
    <property type="project" value="UniProtKB-SubCell"/>
</dbReference>
<evidence type="ECO:0000313" key="8">
    <source>
        <dbReference type="Proteomes" id="UP000198551"/>
    </source>
</evidence>
<evidence type="ECO:0000256" key="6">
    <source>
        <dbReference type="SAM" id="Phobius"/>
    </source>
</evidence>
<feature type="transmembrane region" description="Helical" evidence="6">
    <location>
        <begin position="155"/>
        <end position="173"/>
    </location>
</feature>
<dbReference type="EMBL" id="FMCV01000003">
    <property type="protein sequence ID" value="SCE82764.1"/>
    <property type="molecule type" value="Genomic_DNA"/>
</dbReference>
<sequence>MPVAPGSRATRLELCYDLIFVFAFLNVTGPVARDPAVAEVVSGVVVVTLLWWCWTGFVALGNVVRAAEEAVSAWRKEYLRGGPAATGGSRTGARVGCGRVSDDPGRRHREEDARLNGLARRLDKPMGVLGLIFLLLVLAQAVVHDEPLSTVLTVTSWILWAVFVAEFTLRAWLARHRAGEFWKHNWWQLIFLAVPFLRFLRAASALRAARGGGVVAAAIRGSRSAGRLLTDRLAWLAVVTIAVILAAGQLLVVTGSYRSLPRALHDAAFTTITGEPLPGDDTFAQILELVLAAYSVAVFGTLAGALGAFFLSRERAEDERRQPDE</sequence>
<feature type="transmembrane region" description="Helical" evidence="6">
    <location>
        <begin position="44"/>
        <end position="67"/>
    </location>
</feature>
<dbReference type="Proteomes" id="UP000198551">
    <property type="component" value="Unassembled WGS sequence"/>
</dbReference>
<feature type="transmembrane region" description="Helical" evidence="6">
    <location>
        <begin position="291"/>
        <end position="311"/>
    </location>
</feature>
<name>A0A1C4VFL0_9ACTN</name>
<comment type="subcellular location">
    <subcellularLocation>
        <location evidence="1">Membrane</location>
        <topology evidence="1">Multi-pass membrane protein</topology>
    </subcellularLocation>
</comment>
<evidence type="ECO:0000256" key="4">
    <source>
        <dbReference type="ARBA" id="ARBA00023136"/>
    </source>
</evidence>
<dbReference type="InterPro" id="IPR010640">
    <property type="entry name" value="Low_temperature_requirement_A"/>
</dbReference>
<keyword evidence="2 6" id="KW-0812">Transmembrane</keyword>
<accession>A0A1C4VFL0</accession>
<organism evidence="7 8">
    <name type="scientific">Micromonospora marina</name>
    <dbReference type="NCBI Taxonomy" id="307120"/>
    <lineage>
        <taxon>Bacteria</taxon>
        <taxon>Bacillati</taxon>
        <taxon>Actinomycetota</taxon>
        <taxon>Actinomycetes</taxon>
        <taxon>Micromonosporales</taxon>
        <taxon>Micromonosporaceae</taxon>
        <taxon>Micromonospora</taxon>
    </lineage>
</organism>
<reference evidence="8" key="1">
    <citation type="submission" date="2016-06" db="EMBL/GenBank/DDBJ databases">
        <authorList>
            <person name="Varghese N."/>
        </authorList>
    </citation>
    <scope>NUCLEOTIDE SEQUENCE [LARGE SCALE GENOMIC DNA]</scope>
    <source>
        <strain evidence="8">DSM 45555</strain>
    </source>
</reference>
<dbReference type="InterPro" id="IPR027359">
    <property type="entry name" value="Volt_channel_dom_sf"/>
</dbReference>
<feature type="transmembrane region" description="Helical" evidence="6">
    <location>
        <begin position="126"/>
        <end position="143"/>
    </location>
</feature>
<keyword evidence="3 6" id="KW-1133">Transmembrane helix</keyword>
<dbReference type="AlphaFoldDB" id="A0A1C4VFL0"/>
<evidence type="ECO:0000256" key="1">
    <source>
        <dbReference type="ARBA" id="ARBA00004141"/>
    </source>
</evidence>
<dbReference type="Gene3D" id="1.20.120.350">
    <property type="entry name" value="Voltage-gated potassium channels. Chain C"/>
    <property type="match status" value="1"/>
</dbReference>
<dbReference type="RefSeq" id="WP_091042410.1">
    <property type="nucleotide sequence ID" value="NZ_FMCV01000003.1"/>
</dbReference>
<dbReference type="SUPFAM" id="SSF81324">
    <property type="entry name" value="Voltage-gated potassium channels"/>
    <property type="match status" value="1"/>
</dbReference>
<evidence type="ECO:0000256" key="2">
    <source>
        <dbReference type="ARBA" id="ARBA00022692"/>
    </source>
</evidence>
<evidence type="ECO:0000256" key="5">
    <source>
        <dbReference type="SAM" id="MobiDB-lite"/>
    </source>
</evidence>
<feature type="region of interest" description="Disordered" evidence="5">
    <location>
        <begin position="84"/>
        <end position="107"/>
    </location>
</feature>
<evidence type="ECO:0000313" key="7">
    <source>
        <dbReference type="EMBL" id="SCE82764.1"/>
    </source>
</evidence>